<evidence type="ECO:0000313" key="3">
    <source>
        <dbReference type="EMBL" id="TDO19793.1"/>
    </source>
</evidence>
<feature type="domain" description="NusB/RsmB/TIM44" evidence="2">
    <location>
        <begin position="62"/>
        <end position="143"/>
    </location>
</feature>
<sequence>MIYDIHMKNFIEGEIKYFKWQDARVKRYFVISVIYRYYLLEQQPTIQEIIDVYDPHENELKLIEFFFKTKSQLEKMIYPFLKNSWNWNSMLPILKSIIVYSILEIKLFKRHQIVISEALEISKSLLTEKEAKFVNAILDSFVKASETYVKQKSYS</sequence>
<evidence type="ECO:0000313" key="4">
    <source>
        <dbReference type="Proteomes" id="UP000295518"/>
    </source>
</evidence>
<dbReference type="EMBL" id="SNWN01000013">
    <property type="protein sequence ID" value="TDO19793.1"/>
    <property type="molecule type" value="Genomic_DNA"/>
</dbReference>
<reference evidence="3 4" key="1">
    <citation type="submission" date="2019-03" db="EMBL/GenBank/DDBJ databases">
        <title>Genomic Encyclopedia of Archaeal and Bacterial Type Strains, Phase II (KMG-II): from individual species to whole genera.</title>
        <authorList>
            <person name="Goeker M."/>
        </authorList>
    </citation>
    <scope>NUCLEOTIDE SEQUENCE [LARGE SCALE GENOMIC DNA]</scope>
    <source>
        <strain evidence="3 4">ATCC 700618</strain>
    </source>
</reference>
<dbReference type="GO" id="GO:0003723">
    <property type="term" value="F:RNA binding"/>
    <property type="evidence" value="ECO:0007669"/>
    <property type="project" value="UniProtKB-KW"/>
</dbReference>
<dbReference type="AlphaFoldDB" id="A0A4R6IC30"/>
<dbReference type="SUPFAM" id="SSF48013">
    <property type="entry name" value="NusB-like"/>
    <property type="match status" value="1"/>
</dbReference>
<dbReference type="OrthoDB" id="389272at2"/>
<organism evidence="3 4">
    <name type="scientific">Mycoplasma testudineum</name>
    <dbReference type="NCBI Taxonomy" id="244584"/>
    <lineage>
        <taxon>Bacteria</taxon>
        <taxon>Bacillati</taxon>
        <taxon>Mycoplasmatota</taxon>
        <taxon>Mollicutes</taxon>
        <taxon>Mycoplasmataceae</taxon>
        <taxon>Mycoplasma</taxon>
    </lineage>
</organism>
<evidence type="ECO:0000259" key="2">
    <source>
        <dbReference type="Pfam" id="PF01029"/>
    </source>
</evidence>
<evidence type="ECO:0000256" key="1">
    <source>
        <dbReference type="ARBA" id="ARBA00022884"/>
    </source>
</evidence>
<accession>A0A4R6IC30</accession>
<dbReference type="InterPro" id="IPR006027">
    <property type="entry name" value="NusB_RsmB_TIM44"/>
</dbReference>
<keyword evidence="4" id="KW-1185">Reference proteome</keyword>
<dbReference type="Gene3D" id="1.10.940.10">
    <property type="entry name" value="NusB-like"/>
    <property type="match status" value="1"/>
</dbReference>
<name>A0A4R6IC30_9MOLU</name>
<comment type="caution">
    <text evidence="3">The sequence shown here is derived from an EMBL/GenBank/DDBJ whole genome shotgun (WGS) entry which is preliminary data.</text>
</comment>
<dbReference type="GO" id="GO:0006355">
    <property type="term" value="P:regulation of DNA-templated transcription"/>
    <property type="evidence" value="ECO:0007669"/>
    <property type="project" value="InterPro"/>
</dbReference>
<protein>
    <submittedName>
        <fullName evidence="3">Transcription termination factor NusB</fullName>
    </submittedName>
</protein>
<proteinExistence type="predicted"/>
<dbReference type="Pfam" id="PF01029">
    <property type="entry name" value="NusB"/>
    <property type="match status" value="1"/>
</dbReference>
<dbReference type="InterPro" id="IPR035926">
    <property type="entry name" value="NusB-like_sf"/>
</dbReference>
<keyword evidence="1" id="KW-0694">RNA-binding</keyword>
<dbReference type="Proteomes" id="UP000295518">
    <property type="component" value="Unassembled WGS sequence"/>
</dbReference>
<gene>
    <name evidence="3" type="ORF">EI74_0597</name>
</gene>